<accession>A0A8H8CXW7</accession>
<dbReference type="EMBL" id="JAEVHI010000004">
    <property type="protein sequence ID" value="KAG5293777.1"/>
    <property type="molecule type" value="Genomic_DNA"/>
</dbReference>
<proteinExistence type="predicted"/>
<comment type="caution">
    <text evidence="1">The sequence shown here is derived from an EMBL/GenBank/DDBJ whole genome shotgun (WGS) entry which is preliminary data.</text>
</comment>
<sequence length="78" mass="8330">MRQEIHSSDTTNQTSLGIYFCVLLFSFCKTTKDQPVSGPNSACLLPVAAGPPLTPDSSLSAALAEDVRNCLSRPCVAW</sequence>
<dbReference type="Proteomes" id="UP000670092">
    <property type="component" value="Unassembled WGS sequence"/>
</dbReference>
<organism evidence="1 2">
    <name type="scientific">Ajellomyces capsulatus</name>
    <name type="common">Darling's disease fungus</name>
    <name type="synonym">Histoplasma capsulatum</name>
    <dbReference type="NCBI Taxonomy" id="5037"/>
    <lineage>
        <taxon>Eukaryota</taxon>
        <taxon>Fungi</taxon>
        <taxon>Dikarya</taxon>
        <taxon>Ascomycota</taxon>
        <taxon>Pezizomycotina</taxon>
        <taxon>Eurotiomycetes</taxon>
        <taxon>Eurotiomycetidae</taxon>
        <taxon>Onygenales</taxon>
        <taxon>Ajellomycetaceae</taxon>
        <taxon>Histoplasma</taxon>
    </lineage>
</organism>
<gene>
    <name evidence="1" type="ORF">I7I52_05206</name>
</gene>
<name>A0A8H8CXW7_AJECA</name>
<dbReference type="VEuPathDB" id="FungiDB:I7I52_05206"/>
<evidence type="ECO:0000313" key="1">
    <source>
        <dbReference type="EMBL" id="KAG5293777.1"/>
    </source>
</evidence>
<dbReference type="AlphaFoldDB" id="A0A8H8CXW7"/>
<protein>
    <submittedName>
        <fullName evidence="1">Uncharacterized protein</fullName>
    </submittedName>
</protein>
<reference evidence="1 2" key="1">
    <citation type="submission" date="2021-01" db="EMBL/GenBank/DDBJ databases">
        <title>Chromosome-level genome assembly of a human fungal pathogen reveals clustering of transcriptionally co-regulated genes.</title>
        <authorList>
            <person name="Voorhies M."/>
            <person name="Cohen S."/>
            <person name="Shea T.P."/>
            <person name="Petrus S."/>
            <person name="Munoz J.F."/>
            <person name="Poplawski S."/>
            <person name="Goldman W.E."/>
            <person name="Michael T."/>
            <person name="Cuomo C.A."/>
            <person name="Sil A."/>
            <person name="Beyhan S."/>
        </authorList>
    </citation>
    <scope>NUCLEOTIDE SEQUENCE [LARGE SCALE GENOMIC DNA]</scope>
    <source>
        <strain evidence="1 2">G184AR</strain>
    </source>
</reference>
<evidence type="ECO:0000313" key="2">
    <source>
        <dbReference type="Proteomes" id="UP000670092"/>
    </source>
</evidence>